<protein>
    <submittedName>
        <fullName evidence="1">Uncharacterized protein</fullName>
    </submittedName>
</protein>
<organism evidence="1">
    <name type="scientific">Arundo donax</name>
    <name type="common">Giant reed</name>
    <name type="synonym">Donax arundinaceus</name>
    <dbReference type="NCBI Taxonomy" id="35708"/>
    <lineage>
        <taxon>Eukaryota</taxon>
        <taxon>Viridiplantae</taxon>
        <taxon>Streptophyta</taxon>
        <taxon>Embryophyta</taxon>
        <taxon>Tracheophyta</taxon>
        <taxon>Spermatophyta</taxon>
        <taxon>Magnoliopsida</taxon>
        <taxon>Liliopsida</taxon>
        <taxon>Poales</taxon>
        <taxon>Poaceae</taxon>
        <taxon>PACMAD clade</taxon>
        <taxon>Arundinoideae</taxon>
        <taxon>Arundineae</taxon>
        <taxon>Arundo</taxon>
    </lineage>
</organism>
<proteinExistence type="predicted"/>
<accession>A0A0A9BZU4</accession>
<name>A0A0A9BZU4_ARUDO</name>
<reference evidence="1" key="1">
    <citation type="submission" date="2014-09" db="EMBL/GenBank/DDBJ databases">
        <authorList>
            <person name="Magalhaes I.L.F."/>
            <person name="Oliveira U."/>
            <person name="Santos F.R."/>
            <person name="Vidigal T.H.D.A."/>
            <person name="Brescovit A.D."/>
            <person name="Santos A.J."/>
        </authorList>
    </citation>
    <scope>NUCLEOTIDE SEQUENCE</scope>
    <source>
        <tissue evidence="1">Shoot tissue taken approximately 20 cm above the soil surface</tissue>
    </source>
</reference>
<dbReference type="AlphaFoldDB" id="A0A0A9BZU4"/>
<evidence type="ECO:0000313" key="1">
    <source>
        <dbReference type="EMBL" id="JAD67723.1"/>
    </source>
</evidence>
<reference evidence="1" key="2">
    <citation type="journal article" date="2015" name="Data Brief">
        <title>Shoot transcriptome of the giant reed, Arundo donax.</title>
        <authorList>
            <person name="Barrero R.A."/>
            <person name="Guerrero F.D."/>
            <person name="Moolhuijzen P."/>
            <person name="Goolsby J.A."/>
            <person name="Tidwell J."/>
            <person name="Bellgard S.E."/>
            <person name="Bellgard M.I."/>
        </authorList>
    </citation>
    <scope>NUCLEOTIDE SEQUENCE</scope>
    <source>
        <tissue evidence="1">Shoot tissue taken approximately 20 cm above the soil surface</tissue>
    </source>
</reference>
<sequence length="27" mass="3062">MIPIAQIESKESNKTMKIRPTVQLGTF</sequence>
<dbReference type="EMBL" id="GBRH01230172">
    <property type="protein sequence ID" value="JAD67723.1"/>
    <property type="molecule type" value="Transcribed_RNA"/>
</dbReference>